<evidence type="ECO:0000256" key="1">
    <source>
        <dbReference type="SAM" id="SignalP"/>
    </source>
</evidence>
<protein>
    <recommendedName>
        <fullName evidence="4">Knottin scorpion toxin-like domain-containing protein</fullName>
    </recommendedName>
</protein>
<feature type="signal peptide" evidence="1">
    <location>
        <begin position="1"/>
        <end position="21"/>
    </location>
</feature>
<dbReference type="Proteomes" id="UP001157418">
    <property type="component" value="Unassembled WGS sequence"/>
</dbReference>
<proteinExistence type="predicted"/>
<keyword evidence="3" id="KW-1185">Reference proteome</keyword>
<dbReference type="AlphaFoldDB" id="A0AAU9NVD0"/>
<evidence type="ECO:0000313" key="3">
    <source>
        <dbReference type="Proteomes" id="UP001157418"/>
    </source>
</evidence>
<organism evidence="2 3">
    <name type="scientific">Lactuca virosa</name>
    <dbReference type="NCBI Taxonomy" id="75947"/>
    <lineage>
        <taxon>Eukaryota</taxon>
        <taxon>Viridiplantae</taxon>
        <taxon>Streptophyta</taxon>
        <taxon>Embryophyta</taxon>
        <taxon>Tracheophyta</taxon>
        <taxon>Spermatophyta</taxon>
        <taxon>Magnoliopsida</taxon>
        <taxon>eudicotyledons</taxon>
        <taxon>Gunneridae</taxon>
        <taxon>Pentapetalae</taxon>
        <taxon>asterids</taxon>
        <taxon>campanulids</taxon>
        <taxon>Asterales</taxon>
        <taxon>Asteraceae</taxon>
        <taxon>Cichorioideae</taxon>
        <taxon>Cichorieae</taxon>
        <taxon>Lactucinae</taxon>
        <taxon>Lactuca</taxon>
    </lineage>
</organism>
<keyword evidence="1" id="KW-0732">Signal</keyword>
<evidence type="ECO:0008006" key="4">
    <source>
        <dbReference type="Google" id="ProtNLM"/>
    </source>
</evidence>
<accession>A0AAU9NVD0</accession>
<comment type="caution">
    <text evidence="2">The sequence shown here is derived from an EMBL/GenBank/DDBJ whole genome shotgun (WGS) entry which is preliminary data.</text>
</comment>
<dbReference type="EMBL" id="CAKMRJ010005412">
    <property type="protein sequence ID" value="CAH1441756.1"/>
    <property type="molecule type" value="Genomic_DNA"/>
</dbReference>
<feature type="chain" id="PRO_5043504973" description="Knottin scorpion toxin-like domain-containing protein" evidence="1">
    <location>
        <begin position="22"/>
        <end position="84"/>
    </location>
</feature>
<evidence type="ECO:0000313" key="2">
    <source>
        <dbReference type="EMBL" id="CAH1441756.1"/>
    </source>
</evidence>
<sequence>MKLFNVYGYATVLLLITTSTATTTSTNDGKKETKMVVQLCDVNLTWTTGCWKEKCNNYCHFWRKKYSWGTCSDAQTCKCQWICS</sequence>
<name>A0AAU9NVD0_9ASTR</name>
<reference evidence="2 3" key="1">
    <citation type="submission" date="2022-01" db="EMBL/GenBank/DDBJ databases">
        <authorList>
            <person name="Xiong W."/>
            <person name="Schranz E."/>
        </authorList>
    </citation>
    <scope>NUCLEOTIDE SEQUENCE [LARGE SCALE GENOMIC DNA]</scope>
</reference>
<gene>
    <name evidence="2" type="ORF">LVIROSA_LOCUS27795</name>
</gene>